<dbReference type="Gene3D" id="1.20.1340.10">
    <property type="entry name" value="dopa decarboxylase, N-terminal domain"/>
    <property type="match status" value="1"/>
</dbReference>
<keyword evidence="8" id="KW-0808">Transferase</keyword>
<dbReference type="GO" id="GO:0030170">
    <property type="term" value="F:pyridoxal phosphate binding"/>
    <property type="evidence" value="ECO:0007669"/>
    <property type="project" value="InterPro"/>
</dbReference>
<evidence type="ECO:0000256" key="1">
    <source>
        <dbReference type="ARBA" id="ARBA00001933"/>
    </source>
</evidence>
<evidence type="ECO:0000313" key="9">
    <source>
        <dbReference type="Proteomes" id="UP000799767"/>
    </source>
</evidence>
<dbReference type="SUPFAM" id="SSF53383">
    <property type="entry name" value="PLP-dependent transferases"/>
    <property type="match status" value="1"/>
</dbReference>
<dbReference type="Proteomes" id="UP000799767">
    <property type="component" value="Unassembled WGS sequence"/>
</dbReference>
<keyword evidence="3" id="KW-0210">Decarboxylase</keyword>
<evidence type="ECO:0000256" key="5">
    <source>
        <dbReference type="ARBA" id="ARBA00023239"/>
    </source>
</evidence>
<organism evidence="8 9">
    <name type="scientific">Neohortaea acidophila</name>
    <dbReference type="NCBI Taxonomy" id="245834"/>
    <lineage>
        <taxon>Eukaryota</taxon>
        <taxon>Fungi</taxon>
        <taxon>Dikarya</taxon>
        <taxon>Ascomycota</taxon>
        <taxon>Pezizomycotina</taxon>
        <taxon>Dothideomycetes</taxon>
        <taxon>Dothideomycetidae</taxon>
        <taxon>Mycosphaerellales</taxon>
        <taxon>Teratosphaeriaceae</taxon>
        <taxon>Neohortaea</taxon>
    </lineage>
</organism>
<evidence type="ECO:0000313" key="8">
    <source>
        <dbReference type="EMBL" id="KAF2486312.1"/>
    </source>
</evidence>
<evidence type="ECO:0000256" key="3">
    <source>
        <dbReference type="ARBA" id="ARBA00022793"/>
    </source>
</evidence>
<evidence type="ECO:0000256" key="6">
    <source>
        <dbReference type="PIRSR" id="PIRSR602129-50"/>
    </source>
</evidence>
<comment type="cofactor">
    <cofactor evidence="1 6 7">
        <name>pyridoxal 5'-phosphate</name>
        <dbReference type="ChEBI" id="CHEBI:597326"/>
    </cofactor>
</comment>
<dbReference type="GO" id="GO:0006520">
    <property type="term" value="P:amino acid metabolic process"/>
    <property type="evidence" value="ECO:0007669"/>
    <property type="project" value="InterPro"/>
</dbReference>
<dbReference type="Pfam" id="PF00282">
    <property type="entry name" value="Pyridoxal_deC"/>
    <property type="match status" value="1"/>
</dbReference>
<dbReference type="InterPro" id="IPR002129">
    <property type="entry name" value="PyrdxlP-dep_de-COase"/>
</dbReference>
<accession>A0A6A6Q201</accession>
<dbReference type="OrthoDB" id="639767at2759"/>
<proteinExistence type="inferred from homology"/>
<dbReference type="GO" id="GO:0005737">
    <property type="term" value="C:cytoplasm"/>
    <property type="evidence" value="ECO:0007669"/>
    <property type="project" value="TreeGrafter"/>
</dbReference>
<dbReference type="PANTHER" id="PTHR11999:SF70">
    <property type="entry name" value="MIP05841P"/>
    <property type="match status" value="1"/>
</dbReference>
<dbReference type="AlphaFoldDB" id="A0A6A6Q201"/>
<dbReference type="InterPro" id="IPR010977">
    <property type="entry name" value="Aromatic_deC"/>
</dbReference>
<dbReference type="Gene3D" id="3.40.640.10">
    <property type="entry name" value="Type I PLP-dependent aspartate aminotransferase-like (Major domain)"/>
    <property type="match status" value="1"/>
</dbReference>
<protein>
    <submittedName>
        <fullName evidence="8">Pyridoxal phosphate-dependent transferase</fullName>
    </submittedName>
</protein>
<sequence length="506" mass="56414">MTSEQFQQAAASSAEAISTYYNTIASRPVLPSITPGYLQKLLPTAPPTEGEPWSAIERDIERAIMPGVTHWQHPKFMAFFPAATTYPSMLGELWSAALSAPAFNWICSPVVTELETIVLDWMALMLRLPESFLSRGEGGGVIQLSASDAIATVMIAARERWIRRQLEREGVKGEEEVEDRSCELRGKLVALGSDQSHSSTKKGAIVAGTRFRTIITHHADAYALSGHELRKKIESLKAQGLEPYYLTVTLGTTSTCAVDDLQSIAQVAKDYPDIWIHCDAAYAGNALILPEYQHLSEQLAFVDSFNPNMHKWLRVNFDAALLYVQKRRDLTDTLSITPAYLRNQFTESGLVTDYRDWQIPLGRRFRALKIWFVIRTFGIDGLRAALRHGITLGDQFAGLVRSRSDLFSILTPPAFGLTVFTVNPQKGLRPMLRRGNEVTKEVFEIIDGQKEFFLTSTVVNGVYAIRLVSANPSAEEKYVREVFDILVSTAEDVLRKREAGVHTNGS</sequence>
<name>A0A6A6Q201_9PEZI</name>
<dbReference type="Gene3D" id="3.90.1150.10">
    <property type="entry name" value="Aspartate Aminotransferase, domain 1"/>
    <property type="match status" value="1"/>
</dbReference>
<dbReference type="InterPro" id="IPR015424">
    <property type="entry name" value="PyrdxlP-dep_Trfase"/>
</dbReference>
<gene>
    <name evidence="8" type="ORF">BDY17DRAFT_245973</name>
</gene>
<keyword evidence="5 7" id="KW-0456">Lyase</keyword>
<dbReference type="PANTHER" id="PTHR11999">
    <property type="entry name" value="GROUP II PYRIDOXAL-5-PHOSPHATE DECARBOXYLASE"/>
    <property type="match status" value="1"/>
</dbReference>
<dbReference type="PRINTS" id="PR00800">
    <property type="entry name" value="YHDCRBOXLASE"/>
</dbReference>
<evidence type="ECO:0000256" key="4">
    <source>
        <dbReference type="ARBA" id="ARBA00022898"/>
    </source>
</evidence>
<dbReference type="GO" id="GO:0019752">
    <property type="term" value="P:carboxylic acid metabolic process"/>
    <property type="evidence" value="ECO:0007669"/>
    <property type="project" value="InterPro"/>
</dbReference>
<keyword evidence="9" id="KW-1185">Reference proteome</keyword>
<reference evidence="8" key="1">
    <citation type="journal article" date="2020" name="Stud. Mycol.">
        <title>101 Dothideomycetes genomes: a test case for predicting lifestyles and emergence of pathogens.</title>
        <authorList>
            <person name="Haridas S."/>
            <person name="Albert R."/>
            <person name="Binder M."/>
            <person name="Bloem J."/>
            <person name="Labutti K."/>
            <person name="Salamov A."/>
            <person name="Andreopoulos B."/>
            <person name="Baker S."/>
            <person name="Barry K."/>
            <person name="Bills G."/>
            <person name="Bluhm B."/>
            <person name="Cannon C."/>
            <person name="Castanera R."/>
            <person name="Culley D."/>
            <person name="Daum C."/>
            <person name="Ezra D."/>
            <person name="Gonzalez J."/>
            <person name="Henrissat B."/>
            <person name="Kuo A."/>
            <person name="Liang C."/>
            <person name="Lipzen A."/>
            <person name="Lutzoni F."/>
            <person name="Magnuson J."/>
            <person name="Mondo S."/>
            <person name="Nolan M."/>
            <person name="Ohm R."/>
            <person name="Pangilinan J."/>
            <person name="Park H.-J."/>
            <person name="Ramirez L."/>
            <person name="Alfaro M."/>
            <person name="Sun H."/>
            <person name="Tritt A."/>
            <person name="Yoshinaga Y."/>
            <person name="Zwiers L.-H."/>
            <person name="Turgeon B."/>
            <person name="Goodwin S."/>
            <person name="Spatafora J."/>
            <person name="Crous P."/>
            <person name="Grigoriev I."/>
        </authorList>
    </citation>
    <scope>NUCLEOTIDE SEQUENCE</scope>
    <source>
        <strain evidence="8">CBS 113389</strain>
    </source>
</reference>
<feature type="modified residue" description="N6-(pyridoxal phosphate)lysine" evidence="6">
    <location>
        <position position="311"/>
    </location>
</feature>
<dbReference type="GO" id="GO:0016831">
    <property type="term" value="F:carboxy-lyase activity"/>
    <property type="evidence" value="ECO:0007669"/>
    <property type="project" value="UniProtKB-KW"/>
</dbReference>
<keyword evidence="4 6" id="KW-0663">Pyridoxal phosphate</keyword>
<evidence type="ECO:0000256" key="7">
    <source>
        <dbReference type="RuleBase" id="RU000382"/>
    </source>
</evidence>
<evidence type="ECO:0000256" key="2">
    <source>
        <dbReference type="ARBA" id="ARBA00009533"/>
    </source>
</evidence>
<dbReference type="InterPro" id="IPR015421">
    <property type="entry name" value="PyrdxlP-dep_Trfase_major"/>
</dbReference>
<dbReference type="GeneID" id="54471680"/>
<dbReference type="RefSeq" id="XP_033592881.1">
    <property type="nucleotide sequence ID" value="XM_033730678.1"/>
</dbReference>
<comment type="similarity">
    <text evidence="2 7">Belongs to the group II decarboxylase family.</text>
</comment>
<dbReference type="InterPro" id="IPR015422">
    <property type="entry name" value="PyrdxlP-dep_Trfase_small"/>
</dbReference>
<dbReference type="EMBL" id="MU001632">
    <property type="protein sequence ID" value="KAF2486312.1"/>
    <property type="molecule type" value="Genomic_DNA"/>
</dbReference>
<dbReference type="GO" id="GO:0016740">
    <property type="term" value="F:transferase activity"/>
    <property type="evidence" value="ECO:0007669"/>
    <property type="project" value="UniProtKB-KW"/>
</dbReference>